<keyword evidence="3" id="KW-0313">Glucose metabolism</keyword>
<evidence type="ECO:0000256" key="2">
    <source>
        <dbReference type="ARBA" id="ARBA00011738"/>
    </source>
</evidence>
<dbReference type="RefSeq" id="WP_013933057.1">
    <property type="nucleotide sequence ID" value="NC_015707.1"/>
</dbReference>
<protein>
    <submittedName>
        <fullName evidence="9">Trehalose synthase (ADP-glucose)</fullName>
        <ecNumber evidence="9">2.4.1.-</ecNumber>
    </submittedName>
</protein>
<keyword evidence="5 9" id="KW-0808">Transferase</keyword>
<accession>F7YW77</accession>
<dbReference type="Pfam" id="PF00534">
    <property type="entry name" value="Glycos_transf_1"/>
    <property type="match status" value="1"/>
</dbReference>
<keyword evidence="4 9" id="KW-0328">Glycosyltransferase</keyword>
<dbReference type="PATRIC" id="fig|688269.3.peg.1861"/>
<dbReference type="InterPro" id="IPR052078">
    <property type="entry name" value="Trehalose_Metab_GTase"/>
</dbReference>
<dbReference type="eggNOG" id="COG0438">
    <property type="taxonomic scope" value="Bacteria"/>
</dbReference>
<dbReference type="PANTHER" id="PTHR47779">
    <property type="entry name" value="SYNTHASE (CCG-9), PUTATIVE (AFU_ORTHOLOGUE AFUA_3G12100)-RELATED"/>
    <property type="match status" value="1"/>
</dbReference>
<feature type="domain" description="Glycosyl transferase family 1" evidence="7">
    <location>
        <begin position="216"/>
        <end position="382"/>
    </location>
</feature>
<evidence type="ECO:0000256" key="6">
    <source>
        <dbReference type="ARBA" id="ARBA00023277"/>
    </source>
</evidence>
<dbReference type="EMBL" id="CP002351">
    <property type="protein sequence ID" value="AEH51849.1"/>
    <property type="molecule type" value="Genomic_DNA"/>
</dbReference>
<proteinExistence type="inferred from homology"/>
<keyword evidence="10" id="KW-1185">Reference proteome</keyword>
<reference evidence="9 10" key="1">
    <citation type="submission" date="2010-11" db="EMBL/GenBank/DDBJ databases">
        <title>The complete genome of Thermotoga thermarum DSM 5069.</title>
        <authorList>
            <consortium name="US DOE Joint Genome Institute (JGI-PGF)"/>
            <person name="Lucas S."/>
            <person name="Copeland A."/>
            <person name="Lapidus A."/>
            <person name="Bruce D."/>
            <person name="Goodwin L."/>
            <person name="Pitluck S."/>
            <person name="Kyrpides N."/>
            <person name="Mavromatis K."/>
            <person name="Ivanova N."/>
            <person name="Zeytun A."/>
            <person name="Brettin T."/>
            <person name="Detter J.C."/>
            <person name="Tapia R."/>
            <person name="Han C."/>
            <person name="Land M."/>
            <person name="Hauser L."/>
            <person name="Markowitz V."/>
            <person name="Cheng J.-F."/>
            <person name="Hugenholtz P."/>
            <person name="Woyke T."/>
            <person name="Wu D."/>
            <person name="Spring S."/>
            <person name="Schroeder M."/>
            <person name="Brambilla E."/>
            <person name="Klenk H.-P."/>
            <person name="Eisen J.A."/>
        </authorList>
    </citation>
    <scope>NUCLEOTIDE SEQUENCE [LARGE SCALE GENOMIC DNA]</scope>
    <source>
        <strain evidence="9 10">DSM 5069</strain>
    </source>
</reference>
<evidence type="ECO:0000259" key="8">
    <source>
        <dbReference type="Pfam" id="PF21269"/>
    </source>
</evidence>
<sequence>MKVVLKERSVDEYKPIIGDQVEKIKQLADPLKGLRIVHVNATAFGGGVAEILQNLVPLMRSVGLDAQWHALEAPNDFFNVTKKFHNTLQGAEIEIADTEWDLYEKVCEQNSHMVEDNYDVIIIHDPQPAAIKKFAKVNSSTKWIWRCHIDLSTPNQVVWSKFSSYVKDYDRLIFHLSEYFPKDLASKCVAFPPSIDPLSDKNKELDKDFCFKVLERLGIDPTRPLITVVARFDPWKDLFSAIDVYRIVKKTIPEVQLAIVSAMASDDPEGWIFFERVARYAGTDKDIHFCTNLNGVGNLEVNAIQRSTTVALHTATREGFGLVISEALYKEVPVVARPVGGVKIQIRHGETGYLAWDVEELARYVVELVKDETKRKTMGIAGGKDVIEKFIITANLTNYLKLLNSIMYYRS</sequence>
<evidence type="ECO:0000256" key="5">
    <source>
        <dbReference type="ARBA" id="ARBA00022679"/>
    </source>
</evidence>
<dbReference type="Pfam" id="PF21269">
    <property type="entry name" value="TreT_GT1"/>
    <property type="match status" value="1"/>
</dbReference>
<keyword evidence="6" id="KW-0119">Carbohydrate metabolism</keyword>
<gene>
    <name evidence="9" type="ORF">Theth_1807</name>
</gene>
<evidence type="ECO:0000313" key="9">
    <source>
        <dbReference type="EMBL" id="AEH51849.1"/>
    </source>
</evidence>
<dbReference type="InterPro" id="IPR049438">
    <property type="entry name" value="TreT_GT1"/>
</dbReference>
<dbReference type="KEGG" id="tta:Theth_1807"/>
<dbReference type="HOGENOM" id="CLU_045353_0_0_0"/>
<dbReference type="AlphaFoldDB" id="F7YW77"/>
<dbReference type="OrthoDB" id="9813638at2"/>
<dbReference type="SUPFAM" id="SSF53756">
    <property type="entry name" value="UDP-Glycosyltransferase/glycogen phosphorylase"/>
    <property type="match status" value="1"/>
</dbReference>
<dbReference type="STRING" id="688269.Theth_1807"/>
<evidence type="ECO:0000256" key="4">
    <source>
        <dbReference type="ARBA" id="ARBA00022676"/>
    </source>
</evidence>
<comment type="subunit">
    <text evidence="2">Homodimer.</text>
</comment>
<evidence type="ECO:0000313" key="10">
    <source>
        <dbReference type="Proteomes" id="UP000006804"/>
    </source>
</evidence>
<dbReference type="PANTHER" id="PTHR47779:SF1">
    <property type="entry name" value="SYNTHASE (CCG-9), PUTATIVE (AFU_ORTHOLOGUE AFUA_3G12100)-RELATED"/>
    <property type="match status" value="1"/>
</dbReference>
<name>F7YW77_9THEM</name>
<dbReference type="GO" id="GO:0006006">
    <property type="term" value="P:glucose metabolic process"/>
    <property type="evidence" value="ECO:0007669"/>
    <property type="project" value="UniProtKB-KW"/>
</dbReference>
<dbReference type="EC" id="2.4.1.-" evidence="9"/>
<evidence type="ECO:0000259" key="7">
    <source>
        <dbReference type="Pfam" id="PF00534"/>
    </source>
</evidence>
<dbReference type="Proteomes" id="UP000006804">
    <property type="component" value="Chromosome"/>
</dbReference>
<dbReference type="InterPro" id="IPR001296">
    <property type="entry name" value="Glyco_trans_1"/>
</dbReference>
<dbReference type="Gene3D" id="3.40.50.2000">
    <property type="entry name" value="Glycogen Phosphorylase B"/>
    <property type="match status" value="2"/>
</dbReference>
<dbReference type="GO" id="GO:0016757">
    <property type="term" value="F:glycosyltransferase activity"/>
    <property type="evidence" value="ECO:0007669"/>
    <property type="project" value="UniProtKB-KW"/>
</dbReference>
<evidence type="ECO:0000256" key="1">
    <source>
        <dbReference type="ARBA" id="ARBA00009481"/>
    </source>
</evidence>
<evidence type="ECO:0000256" key="3">
    <source>
        <dbReference type="ARBA" id="ARBA00022526"/>
    </source>
</evidence>
<feature type="domain" description="Trehalose synthase N-terminal" evidence="8">
    <location>
        <begin position="38"/>
        <end position="180"/>
    </location>
</feature>
<organism evidence="9 10">
    <name type="scientific">Pseudothermotoga thermarum DSM 5069</name>
    <dbReference type="NCBI Taxonomy" id="688269"/>
    <lineage>
        <taxon>Bacteria</taxon>
        <taxon>Thermotogati</taxon>
        <taxon>Thermotogota</taxon>
        <taxon>Thermotogae</taxon>
        <taxon>Thermotogales</taxon>
        <taxon>Thermotogaceae</taxon>
        <taxon>Pseudothermotoga</taxon>
    </lineage>
</organism>
<comment type="similarity">
    <text evidence="1">Belongs to the glycosyltransferase group 1 family. Glycosyltransferase 4 subfamily.</text>
</comment>